<proteinExistence type="predicted"/>
<feature type="coiled-coil region" evidence="1">
    <location>
        <begin position="56"/>
        <end position="90"/>
    </location>
</feature>
<accession>A0A6J5XWZ5</accession>
<protein>
    <submittedName>
        <fullName evidence="2">Uncharacterized protein</fullName>
    </submittedName>
</protein>
<gene>
    <name evidence="2" type="ORF">ORAREDHAP_LOCUS43124</name>
</gene>
<name>A0A6J5XWZ5_PRUAR</name>
<reference evidence="3" key="1">
    <citation type="journal article" date="2020" name="Genome Biol.">
        <title>Gamete binning: chromosome-level and haplotype-resolved genome assembly enabled by high-throughput single-cell sequencing of gamete genomes.</title>
        <authorList>
            <person name="Campoy J.A."/>
            <person name="Sun H."/>
            <person name="Goel M."/>
            <person name="Jiao W.-B."/>
            <person name="Folz-Donahue K."/>
            <person name="Wang N."/>
            <person name="Rubio M."/>
            <person name="Liu C."/>
            <person name="Kukat C."/>
            <person name="Ruiz D."/>
            <person name="Huettel B."/>
            <person name="Schneeberger K."/>
        </authorList>
    </citation>
    <scope>NUCLEOTIDE SEQUENCE [LARGE SCALE GENOMIC DNA]</scope>
    <source>
        <strain evidence="3">cv. Rojo Pasion</strain>
    </source>
</reference>
<keyword evidence="1" id="KW-0175">Coiled coil</keyword>
<dbReference type="Proteomes" id="UP000507245">
    <property type="component" value="Unassembled WGS sequence"/>
</dbReference>
<dbReference type="AlphaFoldDB" id="A0A6J5XWZ5"/>
<evidence type="ECO:0000256" key="1">
    <source>
        <dbReference type="SAM" id="Coils"/>
    </source>
</evidence>
<evidence type="ECO:0000313" key="3">
    <source>
        <dbReference type="Proteomes" id="UP000507245"/>
    </source>
</evidence>
<sequence>MVDKELYKITPEESATIQNQNKNRKHTAVEDRMHVGNWVKYSEPRLATFSPFHHVANFVKDNQENDEALLKKAEKNIKELRECYDEEATKDDDDKCLEWMLFVDACSM</sequence>
<evidence type="ECO:0000313" key="2">
    <source>
        <dbReference type="EMBL" id="CAB4316827.1"/>
    </source>
</evidence>
<dbReference type="EMBL" id="CAEKKB010000007">
    <property type="protein sequence ID" value="CAB4316827.1"/>
    <property type="molecule type" value="Genomic_DNA"/>
</dbReference>
<organism evidence="2 3">
    <name type="scientific">Prunus armeniaca</name>
    <name type="common">Apricot</name>
    <name type="synonym">Armeniaca vulgaris</name>
    <dbReference type="NCBI Taxonomy" id="36596"/>
    <lineage>
        <taxon>Eukaryota</taxon>
        <taxon>Viridiplantae</taxon>
        <taxon>Streptophyta</taxon>
        <taxon>Embryophyta</taxon>
        <taxon>Tracheophyta</taxon>
        <taxon>Spermatophyta</taxon>
        <taxon>Magnoliopsida</taxon>
        <taxon>eudicotyledons</taxon>
        <taxon>Gunneridae</taxon>
        <taxon>Pentapetalae</taxon>
        <taxon>rosids</taxon>
        <taxon>fabids</taxon>
        <taxon>Rosales</taxon>
        <taxon>Rosaceae</taxon>
        <taxon>Amygdaloideae</taxon>
        <taxon>Amygdaleae</taxon>
        <taxon>Prunus</taxon>
    </lineage>
</organism>
<keyword evidence="3" id="KW-1185">Reference proteome</keyword>